<feature type="region of interest" description="Disordered" evidence="1">
    <location>
        <begin position="79"/>
        <end position="106"/>
    </location>
</feature>
<evidence type="ECO:0000313" key="2">
    <source>
        <dbReference type="EMBL" id="WMV18232.1"/>
    </source>
</evidence>
<evidence type="ECO:0000256" key="1">
    <source>
        <dbReference type="SAM" id="MobiDB-lite"/>
    </source>
</evidence>
<dbReference type="Proteomes" id="UP001234989">
    <property type="component" value="Chromosome 3"/>
</dbReference>
<organism evidence="2 3">
    <name type="scientific">Solanum verrucosum</name>
    <dbReference type="NCBI Taxonomy" id="315347"/>
    <lineage>
        <taxon>Eukaryota</taxon>
        <taxon>Viridiplantae</taxon>
        <taxon>Streptophyta</taxon>
        <taxon>Embryophyta</taxon>
        <taxon>Tracheophyta</taxon>
        <taxon>Spermatophyta</taxon>
        <taxon>Magnoliopsida</taxon>
        <taxon>eudicotyledons</taxon>
        <taxon>Gunneridae</taxon>
        <taxon>Pentapetalae</taxon>
        <taxon>asterids</taxon>
        <taxon>lamiids</taxon>
        <taxon>Solanales</taxon>
        <taxon>Solanaceae</taxon>
        <taxon>Solanoideae</taxon>
        <taxon>Solaneae</taxon>
        <taxon>Solanum</taxon>
    </lineage>
</organism>
<proteinExistence type="predicted"/>
<dbReference type="AlphaFoldDB" id="A0AAF0TFA3"/>
<evidence type="ECO:0000313" key="3">
    <source>
        <dbReference type="Proteomes" id="UP001234989"/>
    </source>
</evidence>
<keyword evidence="3" id="KW-1185">Reference proteome</keyword>
<reference evidence="2" key="1">
    <citation type="submission" date="2023-08" db="EMBL/GenBank/DDBJ databases">
        <title>A de novo genome assembly of Solanum verrucosum Schlechtendal, a Mexican diploid species geographically isolated from the other diploid A-genome species in potato relatives.</title>
        <authorList>
            <person name="Hosaka K."/>
        </authorList>
    </citation>
    <scope>NUCLEOTIDE SEQUENCE</scope>
    <source>
        <tissue evidence="2">Young leaves</tissue>
    </source>
</reference>
<accession>A0AAF0TFA3</accession>
<sequence>MFRRTNAARGVQNRLAEDGRVNVVEPRAQEALKRFQISSVTGGTHGHHPRTVDGLTVRPAGQVTDRSSCPWIDAPKSKLQSRTTVDQHGPSFDPRSVGLTVDEVSS</sequence>
<gene>
    <name evidence="2" type="ORF">MTR67_011617</name>
</gene>
<name>A0AAF0TFA3_SOLVR</name>
<protein>
    <submittedName>
        <fullName evidence="2">Uncharacterized protein</fullName>
    </submittedName>
</protein>
<dbReference type="EMBL" id="CP133614">
    <property type="protein sequence ID" value="WMV18232.1"/>
    <property type="molecule type" value="Genomic_DNA"/>
</dbReference>